<feature type="region of interest" description="Disordered" evidence="1">
    <location>
        <begin position="91"/>
        <end position="183"/>
    </location>
</feature>
<proteinExistence type="predicted"/>
<dbReference type="EMBL" id="VFNV01000001">
    <property type="protein sequence ID" value="TQK75453.1"/>
    <property type="molecule type" value="Genomic_DNA"/>
</dbReference>
<feature type="compositionally biased region" description="Polar residues" evidence="1">
    <location>
        <begin position="148"/>
        <end position="162"/>
    </location>
</feature>
<keyword evidence="3" id="KW-1185">Reference proteome</keyword>
<evidence type="ECO:0000313" key="3">
    <source>
        <dbReference type="Proteomes" id="UP000316181"/>
    </source>
</evidence>
<evidence type="ECO:0000256" key="1">
    <source>
        <dbReference type="SAM" id="MobiDB-lite"/>
    </source>
</evidence>
<dbReference type="Proteomes" id="UP000316181">
    <property type="component" value="Unassembled WGS sequence"/>
</dbReference>
<feature type="compositionally biased region" description="Polar residues" evidence="1">
    <location>
        <begin position="126"/>
        <end position="140"/>
    </location>
</feature>
<organism evidence="2 3">
    <name type="scientific">Rarobacter incanus</name>
    <dbReference type="NCBI Taxonomy" id="153494"/>
    <lineage>
        <taxon>Bacteria</taxon>
        <taxon>Bacillati</taxon>
        <taxon>Actinomycetota</taxon>
        <taxon>Actinomycetes</taxon>
        <taxon>Micrococcales</taxon>
        <taxon>Rarobacteraceae</taxon>
        <taxon>Rarobacter</taxon>
    </lineage>
</organism>
<comment type="caution">
    <text evidence="2">The sequence shown here is derived from an EMBL/GenBank/DDBJ whole genome shotgun (WGS) entry which is preliminary data.</text>
</comment>
<dbReference type="AlphaFoldDB" id="A0A542SLE9"/>
<feature type="compositionally biased region" description="Basic and acidic residues" evidence="1">
    <location>
        <begin position="1"/>
        <end position="10"/>
    </location>
</feature>
<sequence>MALSRVDHSRVKPYQSLLSGCRAQRRRSNAPSPTDRMRHPPPIECAIPHRSNAPSPTDRMRHPPPIECAEGAYRDQDKIAPASVQLTPLDWAHGLDTPAPRATRPTQAGNSTNASGQLDQRKRATRPTQAGNSTNASGQLDQRKRATRPTQAGNSTNASGQLDQRKRATRPTQAGWEPPTGDSHPARAATVYFRFTVTRADFDDATFFASAAMNLALSLSFFFDEYFLASLTVTLPFFRRAVFTAFLPT</sequence>
<accession>A0A542SLE9</accession>
<name>A0A542SLE9_9MICO</name>
<reference evidence="2 3" key="1">
    <citation type="submission" date="2019-06" db="EMBL/GenBank/DDBJ databases">
        <title>Sequencing the genomes of 1000 actinobacteria strains.</title>
        <authorList>
            <person name="Klenk H.-P."/>
        </authorList>
    </citation>
    <scope>NUCLEOTIDE SEQUENCE [LARGE SCALE GENOMIC DNA]</scope>
    <source>
        <strain evidence="2 3">DSM 10596</strain>
    </source>
</reference>
<protein>
    <submittedName>
        <fullName evidence="2">Uncharacterized protein</fullName>
    </submittedName>
</protein>
<feature type="region of interest" description="Disordered" evidence="1">
    <location>
        <begin position="1"/>
        <end position="68"/>
    </location>
</feature>
<feature type="compositionally biased region" description="Polar residues" evidence="1">
    <location>
        <begin position="104"/>
        <end position="118"/>
    </location>
</feature>
<gene>
    <name evidence="2" type="ORF">FB389_0080</name>
</gene>
<evidence type="ECO:0000313" key="2">
    <source>
        <dbReference type="EMBL" id="TQK75453.1"/>
    </source>
</evidence>